<dbReference type="Gene3D" id="3.40.50.720">
    <property type="entry name" value="NAD(P)-binding Rossmann-like Domain"/>
    <property type="match status" value="1"/>
</dbReference>
<dbReference type="SUPFAM" id="SSF51735">
    <property type="entry name" value="NAD(P)-binding Rossmann-fold domains"/>
    <property type="match status" value="1"/>
</dbReference>
<dbReference type="Gene3D" id="1.10.1040.10">
    <property type="entry name" value="N-(1-d-carboxylethyl)-l-norvaline Dehydrogenase, domain 2"/>
    <property type="match status" value="1"/>
</dbReference>
<keyword evidence="7" id="KW-1185">Reference proteome</keyword>
<sequence length="304" mass="32448">MATEPRERDQTIGFIGLGYMGHGLAKNIREAGYPLRFLANRRREAAEDMVRRGAVEVGSPLELSESCDVVCLCLPGSPQVEEVVAGENGLLAHARPGLVILDSSTSQPVSTRRLAELAKARGATFIDAPLSRTPKEAWAGTVDCMVGAEPADLETLRPLIETFAGRILHTGPTGSGHTMKLLNNFLSLGYGALYAEALAIGAKSGVSAETFHEVIGGGRMDCPFYQTFMQYVVGGDANAHLFTLRNAHKDTRYLVDLANAYGIATHVSSAVKNSYALAEGLGRGDSFVPMLADIVAETNGVVRR</sequence>
<feature type="domain" description="3-hydroxyisobutyrate dehydrogenase-like NAD-binding" evidence="5">
    <location>
        <begin position="174"/>
        <end position="284"/>
    </location>
</feature>
<dbReference type="InterPro" id="IPR008927">
    <property type="entry name" value="6-PGluconate_DH-like_C_sf"/>
</dbReference>
<protein>
    <recommendedName>
        <fullName evidence="8">3-hydroxyisobutyrate dehydrogenase</fullName>
    </recommendedName>
</protein>
<dbReference type="GO" id="GO:0050661">
    <property type="term" value="F:NADP binding"/>
    <property type="evidence" value="ECO:0007669"/>
    <property type="project" value="InterPro"/>
</dbReference>
<feature type="active site" evidence="3">
    <location>
        <position position="180"/>
    </location>
</feature>
<keyword evidence="2" id="KW-0520">NAD</keyword>
<dbReference type="EMBL" id="FNIT01000004">
    <property type="protein sequence ID" value="SDO21621.1"/>
    <property type="molecule type" value="Genomic_DNA"/>
</dbReference>
<dbReference type="InterPro" id="IPR015815">
    <property type="entry name" value="HIBADH-related"/>
</dbReference>
<dbReference type="SUPFAM" id="SSF48179">
    <property type="entry name" value="6-phosphogluconate dehydrogenase C-terminal domain-like"/>
    <property type="match status" value="1"/>
</dbReference>
<dbReference type="PANTHER" id="PTHR43060:SF15">
    <property type="entry name" value="3-HYDROXYISOBUTYRATE DEHYDROGENASE-LIKE 1, MITOCHONDRIAL-RELATED"/>
    <property type="match status" value="1"/>
</dbReference>
<dbReference type="OrthoDB" id="9812907at2"/>
<evidence type="ECO:0000259" key="4">
    <source>
        <dbReference type="Pfam" id="PF03446"/>
    </source>
</evidence>
<dbReference type="InterPro" id="IPR029154">
    <property type="entry name" value="HIBADH-like_NADP-bd"/>
</dbReference>
<evidence type="ECO:0000313" key="6">
    <source>
        <dbReference type="EMBL" id="SDO21621.1"/>
    </source>
</evidence>
<keyword evidence="1" id="KW-0560">Oxidoreductase</keyword>
<dbReference type="GO" id="GO:0016491">
    <property type="term" value="F:oxidoreductase activity"/>
    <property type="evidence" value="ECO:0007669"/>
    <property type="project" value="UniProtKB-KW"/>
</dbReference>
<accession>A0A1H0HS37</accession>
<evidence type="ECO:0008006" key="8">
    <source>
        <dbReference type="Google" id="ProtNLM"/>
    </source>
</evidence>
<evidence type="ECO:0000259" key="5">
    <source>
        <dbReference type="Pfam" id="PF14833"/>
    </source>
</evidence>
<dbReference type="AlphaFoldDB" id="A0A1H0HS37"/>
<evidence type="ECO:0000256" key="2">
    <source>
        <dbReference type="ARBA" id="ARBA00023027"/>
    </source>
</evidence>
<feature type="domain" description="6-phosphogluconate dehydrogenase NADP-binding" evidence="4">
    <location>
        <begin position="11"/>
        <end position="171"/>
    </location>
</feature>
<dbReference type="PIRSF" id="PIRSF000103">
    <property type="entry name" value="HIBADH"/>
    <property type="match status" value="1"/>
</dbReference>
<dbReference type="PANTHER" id="PTHR43060">
    <property type="entry name" value="3-HYDROXYISOBUTYRATE DEHYDROGENASE-LIKE 1, MITOCHONDRIAL-RELATED"/>
    <property type="match status" value="1"/>
</dbReference>
<dbReference type="GO" id="GO:0051287">
    <property type="term" value="F:NAD binding"/>
    <property type="evidence" value="ECO:0007669"/>
    <property type="project" value="InterPro"/>
</dbReference>
<reference evidence="6 7" key="1">
    <citation type="submission" date="2016-10" db="EMBL/GenBank/DDBJ databases">
        <authorList>
            <person name="de Groot N.N."/>
        </authorList>
    </citation>
    <scope>NUCLEOTIDE SEQUENCE [LARGE SCALE GENOMIC DNA]</scope>
    <source>
        <strain evidence="7">L7-484,KACC 16230,DSM 25025</strain>
    </source>
</reference>
<evidence type="ECO:0000256" key="1">
    <source>
        <dbReference type="ARBA" id="ARBA00023002"/>
    </source>
</evidence>
<name>A0A1H0HS37_9HYPH</name>
<dbReference type="InterPro" id="IPR013328">
    <property type="entry name" value="6PGD_dom2"/>
</dbReference>
<dbReference type="RefSeq" id="WP_090673089.1">
    <property type="nucleotide sequence ID" value="NZ_FNIT01000004.1"/>
</dbReference>
<gene>
    <name evidence="6" type="ORF">SAMN05192530_104236</name>
</gene>
<dbReference type="Pfam" id="PF14833">
    <property type="entry name" value="NAD_binding_11"/>
    <property type="match status" value="1"/>
</dbReference>
<dbReference type="Proteomes" id="UP000198793">
    <property type="component" value="Unassembled WGS sequence"/>
</dbReference>
<dbReference type="Pfam" id="PF03446">
    <property type="entry name" value="NAD_binding_2"/>
    <property type="match status" value="1"/>
</dbReference>
<dbReference type="InterPro" id="IPR006115">
    <property type="entry name" value="6PGDH_NADP-bd"/>
</dbReference>
<proteinExistence type="predicted"/>
<dbReference type="InterPro" id="IPR036291">
    <property type="entry name" value="NAD(P)-bd_dom_sf"/>
</dbReference>
<evidence type="ECO:0000313" key="7">
    <source>
        <dbReference type="Proteomes" id="UP000198793"/>
    </source>
</evidence>
<evidence type="ECO:0000256" key="3">
    <source>
        <dbReference type="PIRSR" id="PIRSR000103-1"/>
    </source>
</evidence>
<dbReference type="STRING" id="1166073.SAMN05192530_104236"/>
<organism evidence="6 7">
    <name type="scientific">Aureimonas jatrophae</name>
    <dbReference type="NCBI Taxonomy" id="1166073"/>
    <lineage>
        <taxon>Bacteria</taxon>
        <taxon>Pseudomonadati</taxon>
        <taxon>Pseudomonadota</taxon>
        <taxon>Alphaproteobacteria</taxon>
        <taxon>Hyphomicrobiales</taxon>
        <taxon>Aurantimonadaceae</taxon>
        <taxon>Aureimonas</taxon>
    </lineage>
</organism>